<comment type="caution">
    <text evidence="2">The sequence shown here is derived from an EMBL/GenBank/DDBJ whole genome shotgun (WGS) entry which is preliminary data.</text>
</comment>
<reference evidence="2" key="1">
    <citation type="journal article" date="2023" name="GigaByte">
        <title>Genome assembly of the bearded iris, Iris pallida Lam.</title>
        <authorList>
            <person name="Bruccoleri R.E."/>
            <person name="Oakeley E.J."/>
            <person name="Faust A.M.E."/>
            <person name="Altorfer M."/>
            <person name="Dessus-Babus S."/>
            <person name="Burckhardt D."/>
            <person name="Oertli M."/>
            <person name="Naumann U."/>
            <person name="Petersen F."/>
            <person name="Wong J."/>
        </authorList>
    </citation>
    <scope>NUCLEOTIDE SEQUENCE</scope>
    <source>
        <strain evidence="2">GSM-AAB239-AS_SAM_17_03QT</strain>
    </source>
</reference>
<evidence type="ECO:0000313" key="3">
    <source>
        <dbReference type="Proteomes" id="UP001140949"/>
    </source>
</evidence>
<dbReference type="AlphaFoldDB" id="A0AAX6GUJ5"/>
<dbReference type="EMBL" id="JANAVB010016196">
    <property type="protein sequence ID" value="KAJ6832204.1"/>
    <property type="molecule type" value="Genomic_DNA"/>
</dbReference>
<evidence type="ECO:0000256" key="1">
    <source>
        <dbReference type="SAM" id="MobiDB-lite"/>
    </source>
</evidence>
<evidence type="ECO:0000313" key="2">
    <source>
        <dbReference type="EMBL" id="KAJ6832204.1"/>
    </source>
</evidence>
<dbReference type="Proteomes" id="UP001140949">
    <property type="component" value="Unassembled WGS sequence"/>
</dbReference>
<feature type="compositionally biased region" description="Basic and acidic residues" evidence="1">
    <location>
        <begin position="59"/>
        <end position="73"/>
    </location>
</feature>
<accession>A0AAX6GUJ5</accession>
<keyword evidence="3" id="KW-1185">Reference proteome</keyword>
<gene>
    <name evidence="2" type="ORF">M6B38_344865</name>
</gene>
<sequence length="92" mass="9944">MLRALASRSPLESTIATHSCQAGELIAAHRFCLEPPPSGGHRRSRTQSRCSPSSPRGRTPNEHPGEDLYHDRSSSATGRRPNPSYGSPLPAQ</sequence>
<feature type="compositionally biased region" description="Polar residues" evidence="1">
    <location>
        <begin position="47"/>
        <end position="56"/>
    </location>
</feature>
<protein>
    <submittedName>
        <fullName evidence="2">Pollen-specific leucine-rich repeat extensin-like protein 3</fullName>
    </submittedName>
</protein>
<proteinExistence type="predicted"/>
<reference evidence="2" key="2">
    <citation type="submission" date="2023-04" db="EMBL/GenBank/DDBJ databases">
        <authorList>
            <person name="Bruccoleri R.E."/>
            <person name="Oakeley E.J."/>
            <person name="Faust A.-M."/>
            <person name="Dessus-Babus S."/>
            <person name="Altorfer M."/>
            <person name="Burckhardt D."/>
            <person name="Oertli M."/>
            <person name="Naumann U."/>
            <person name="Petersen F."/>
            <person name="Wong J."/>
        </authorList>
    </citation>
    <scope>NUCLEOTIDE SEQUENCE</scope>
    <source>
        <strain evidence="2">GSM-AAB239-AS_SAM_17_03QT</strain>
        <tissue evidence="2">Leaf</tissue>
    </source>
</reference>
<feature type="region of interest" description="Disordered" evidence="1">
    <location>
        <begin position="32"/>
        <end position="92"/>
    </location>
</feature>
<name>A0AAX6GUJ5_IRIPA</name>
<organism evidence="2 3">
    <name type="scientific">Iris pallida</name>
    <name type="common">Sweet iris</name>
    <dbReference type="NCBI Taxonomy" id="29817"/>
    <lineage>
        <taxon>Eukaryota</taxon>
        <taxon>Viridiplantae</taxon>
        <taxon>Streptophyta</taxon>
        <taxon>Embryophyta</taxon>
        <taxon>Tracheophyta</taxon>
        <taxon>Spermatophyta</taxon>
        <taxon>Magnoliopsida</taxon>
        <taxon>Liliopsida</taxon>
        <taxon>Asparagales</taxon>
        <taxon>Iridaceae</taxon>
        <taxon>Iridoideae</taxon>
        <taxon>Irideae</taxon>
        <taxon>Iris</taxon>
    </lineage>
</organism>